<keyword evidence="1" id="KW-0812">Transmembrane</keyword>
<accession>A0AAD4KGY5</accession>
<dbReference type="EMBL" id="JAJTJA010000011">
    <property type="protein sequence ID" value="KAH8692133.1"/>
    <property type="molecule type" value="Genomic_DNA"/>
</dbReference>
<dbReference type="AlphaFoldDB" id="A0AAD4KGY5"/>
<evidence type="ECO:0000313" key="3">
    <source>
        <dbReference type="Proteomes" id="UP001201262"/>
    </source>
</evidence>
<proteinExistence type="predicted"/>
<dbReference type="RefSeq" id="XP_046068130.1">
    <property type="nucleotide sequence ID" value="XM_046219752.1"/>
</dbReference>
<dbReference type="Proteomes" id="UP001201262">
    <property type="component" value="Unassembled WGS sequence"/>
</dbReference>
<organism evidence="2 3">
    <name type="scientific">Talaromyces proteolyticus</name>
    <dbReference type="NCBI Taxonomy" id="1131652"/>
    <lineage>
        <taxon>Eukaryota</taxon>
        <taxon>Fungi</taxon>
        <taxon>Dikarya</taxon>
        <taxon>Ascomycota</taxon>
        <taxon>Pezizomycotina</taxon>
        <taxon>Eurotiomycetes</taxon>
        <taxon>Eurotiomycetidae</taxon>
        <taxon>Eurotiales</taxon>
        <taxon>Trichocomaceae</taxon>
        <taxon>Talaromyces</taxon>
        <taxon>Talaromyces sect. Bacilispori</taxon>
    </lineage>
</organism>
<sequence>MASARQFYYIPHINIFLRVTACLLCVLLQIVTIILTPSLLSWTYFPGRPLPSTVYCAHTLWNSYPLHPSFPGRPFQPQLRRHITTMTAIGDDEYPAFLVEVPIGTIGISQDGWGAYFDRYHMTIMGQPSTLRTRMYLTSPTQKKAEDSSIFGSAVLWAH</sequence>
<comment type="caution">
    <text evidence="2">The sequence shown here is derived from an EMBL/GenBank/DDBJ whole genome shotgun (WGS) entry which is preliminary data.</text>
</comment>
<protein>
    <submittedName>
        <fullName evidence="2">Uncharacterized protein</fullName>
    </submittedName>
</protein>
<evidence type="ECO:0000313" key="2">
    <source>
        <dbReference type="EMBL" id="KAH8692133.1"/>
    </source>
</evidence>
<keyword evidence="1" id="KW-1133">Transmembrane helix</keyword>
<reference evidence="2" key="1">
    <citation type="submission" date="2021-12" db="EMBL/GenBank/DDBJ databases">
        <title>Convergent genome expansion in fungi linked to evolution of root-endophyte symbiosis.</title>
        <authorList>
            <consortium name="DOE Joint Genome Institute"/>
            <person name="Ke Y.-H."/>
            <person name="Bonito G."/>
            <person name="Liao H.-L."/>
            <person name="Looney B."/>
            <person name="Rojas-Flechas A."/>
            <person name="Nash J."/>
            <person name="Hameed K."/>
            <person name="Schadt C."/>
            <person name="Martin F."/>
            <person name="Crous P.W."/>
            <person name="Miettinen O."/>
            <person name="Magnuson J.K."/>
            <person name="Labbe J."/>
            <person name="Jacobson D."/>
            <person name="Doktycz M.J."/>
            <person name="Veneault-Fourrey C."/>
            <person name="Kuo A."/>
            <person name="Mondo S."/>
            <person name="Calhoun S."/>
            <person name="Riley R."/>
            <person name="Ohm R."/>
            <person name="LaButti K."/>
            <person name="Andreopoulos B."/>
            <person name="Pangilinan J."/>
            <person name="Nolan M."/>
            <person name="Tritt A."/>
            <person name="Clum A."/>
            <person name="Lipzen A."/>
            <person name="Daum C."/>
            <person name="Barry K."/>
            <person name="Grigoriev I.V."/>
            <person name="Vilgalys R."/>
        </authorList>
    </citation>
    <scope>NUCLEOTIDE SEQUENCE</scope>
    <source>
        <strain evidence="2">PMI_201</strain>
    </source>
</reference>
<name>A0AAD4KGY5_9EURO</name>
<keyword evidence="1" id="KW-0472">Membrane</keyword>
<dbReference type="GeneID" id="70250039"/>
<evidence type="ECO:0000256" key="1">
    <source>
        <dbReference type="SAM" id="Phobius"/>
    </source>
</evidence>
<gene>
    <name evidence="2" type="ORF">BGW36DRAFT_42277</name>
</gene>
<feature type="transmembrane region" description="Helical" evidence="1">
    <location>
        <begin position="21"/>
        <end position="45"/>
    </location>
</feature>
<keyword evidence="3" id="KW-1185">Reference proteome</keyword>